<evidence type="ECO:0000313" key="4">
    <source>
        <dbReference type="Proteomes" id="UP001460270"/>
    </source>
</evidence>
<accession>A0AAW0NJD1</accession>
<dbReference type="AlphaFoldDB" id="A0AAW0NJD1"/>
<dbReference type="GO" id="GO:0014069">
    <property type="term" value="C:postsynaptic density"/>
    <property type="evidence" value="ECO:0007669"/>
    <property type="project" value="TreeGrafter"/>
</dbReference>
<keyword evidence="4" id="KW-1185">Reference proteome</keyword>
<sequence length="360" mass="39647">MSIAELEACEATECVSRNNLYIAGRHPFVLSGSYDERAAHGQPMQNSEMVSMDCLRPRTYATHRASIQRSRADPRLSISLCDLSLQHQDEEDSEEDQPMGSSSCHVPQNSQNSQQCSLLPPHLDTDLHFHSIHGIHATLLDKHTVAKLDLRGDERTLVFTSRPMKCSETIYLKVTKGGGKRSGALSYGVTSCDPSTLRPSDLPCDPESLVDRKEFWAMCRVGASLHGGDILGFSVNAEGEVIMSHNGQSAGMQLCVDNSRPLWMFYGLHGISQLRILAHPSLHTLRWRGPLCSSVIIRSSCGRASVTSALTHSPHAARHVLPGQRRATEASDSLSWSCCEVEQMGLCWSSHVRSDTQSKK</sequence>
<dbReference type="InterPro" id="IPR043136">
    <property type="entry name" value="B30.2/SPRY_sf"/>
</dbReference>
<reference evidence="4" key="1">
    <citation type="submission" date="2024-04" db="EMBL/GenBank/DDBJ databases">
        <title>Salinicola lusitanus LLJ914,a marine bacterium isolated from the Okinawa Trough.</title>
        <authorList>
            <person name="Li J."/>
        </authorList>
    </citation>
    <scope>NUCLEOTIDE SEQUENCE [LARGE SCALE GENOMIC DNA]</scope>
</reference>
<evidence type="ECO:0000313" key="3">
    <source>
        <dbReference type="EMBL" id="KAK7901443.1"/>
    </source>
</evidence>
<evidence type="ECO:0000256" key="1">
    <source>
        <dbReference type="SAM" id="MobiDB-lite"/>
    </source>
</evidence>
<dbReference type="InterPro" id="IPR037962">
    <property type="entry name" value="Neuralized"/>
</dbReference>
<feature type="domain" description="NHR" evidence="2">
    <location>
        <begin position="126"/>
        <end position="280"/>
    </location>
</feature>
<evidence type="ECO:0000259" key="2">
    <source>
        <dbReference type="PROSITE" id="PS51065"/>
    </source>
</evidence>
<dbReference type="PANTHER" id="PTHR12429">
    <property type="entry name" value="NEURALIZED"/>
    <property type="match status" value="1"/>
</dbReference>
<feature type="region of interest" description="Disordered" evidence="1">
    <location>
        <begin position="87"/>
        <end position="118"/>
    </location>
</feature>
<dbReference type="EMBL" id="JBBPFD010000013">
    <property type="protein sequence ID" value="KAK7901443.1"/>
    <property type="molecule type" value="Genomic_DNA"/>
</dbReference>
<dbReference type="GO" id="GO:0061630">
    <property type="term" value="F:ubiquitin protein ligase activity"/>
    <property type="evidence" value="ECO:0007669"/>
    <property type="project" value="TreeGrafter"/>
</dbReference>
<dbReference type="Gene3D" id="2.60.120.920">
    <property type="match status" value="1"/>
</dbReference>
<gene>
    <name evidence="3" type="ORF">WMY93_018212</name>
</gene>
<dbReference type="Proteomes" id="UP001460270">
    <property type="component" value="Unassembled WGS sequence"/>
</dbReference>
<dbReference type="SMART" id="SM00588">
    <property type="entry name" value="NEUZ"/>
    <property type="match status" value="1"/>
</dbReference>
<dbReference type="InterPro" id="IPR006573">
    <property type="entry name" value="NHR_dom"/>
</dbReference>
<dbReference type="PANTHER" id="PTHR12429:SF13">
    <property type="entry name" value="E3 UBIQUITIN-PROTEIN LIGASE NEURL1"/>
    <property type="match status" value="1"/>
</dbReference>
<organism evidence="3 4">
    <name type="scientific">Mugilogobius chulae</name>
    <name type="common">yellowstripe goby</name>
    <dbReference type="NCBI Taxonomy" id="88201"/>
    <lineage>
        <taxon>Eukaryota</taxon>
        <taxon>Metazoa</taxon>
        <taxon>Chordata</taxon>
        <taxon>Craniata</taxon>
        <taxon>Vertebrata</taxon>
        <taxon>Euteleostomi</taxon>
        <taxon>Actinopterygii</taxon>
        <taxon>Neopterygii</taxon>
        <taxon>Teleostei</taxon>
        <taxon>Neoteleostei</taxon>
        <taxon>Acanthomorphata</taxon>
        <taxon>Gobiaria</taxon>
        <taxon>Gobiiformes</taxon>
        <taxon>Gobioidei</taxon>
        <taxon>Gobiidae</taxon>
        <taxon>Gobionellinae</taxon>
        <taxon>Mugilogobius</taxon>
    </lineage>
</organism>
<dbReference type="FunFam" id="2.60.120.920:FF:000022">
    <property type="entry name" value="E3 ubiquitin-protein ligase NEURL1 isoform X2"/>
    <property type="match status" value="1"/>
</dbReference>
<comment type="caution">
    <text evidence="3">The sequence shown here is derived from an EMBL/GenBank/DDBJ whole genome shotgun (WGS) entry which is preliminary data.</text>
</comment>
<dbReference type="PROSITE" id="PS51065">
    <property type="entry name" value="NHR"/>
    <property type="match status" value="1"/>
</dbReference>
<dbReference type="GO" id="GO:0045746">
    <property type="term" value="P:negative regulation of Notch signaling pathway"/>
    <property type="evidence" value="ECO:0007669"/>
    <property type="project" value="TreeGrafter"/>
</dbReference>
<proteinExistence type="predicted"/>
<dbReference type="GO" id="GO:0005886">
    <property type="term" value="C:plasma membrane"/>
    <property type="evidence" value="ECO:0007669"/>
    <property type="project" value="TreeGrafter"/>
</dbReference>
<dbReference type="Pfam" id="PF07177">
    <property type="entry name" value="Neuralized"/>
    <property type="match status" value="1"/>
</dbReference>
<name>A0AAW0NJD1_9GOBI</name>
<protein>
    <recommendedName>
        <fullName evidence="2">NHR domain-containing protein</fullName>
    </recommendedName>
</protein>